<dbReference type="EMBL" id="AP014705">
    <property type="protein sequence ID" value="BAQ49377.1"/>
    <property type="molecule type" value="Genomic_DNA"/>
</dbReference>
<keyword evidence="1" id="KW-0614">Plasmid</keyword>
<dbReference type="RefSeq" id="WP_060850438.1">
    <property type="nucleotide sequence ID" value="NZ_AP014705.1"/>
</dbReference>
<dbReference type="OrthoDB" id="7592858at2"/>
<accession>A0A0C6FQP2</accession>
<dbReference type="PATRIC" id="fig|270351.10.peg.6446"/>
<evidence type="ECO:0000313" key="2">
    <source>
        <dbReference type="Proteomes" id="UP000061432"/>
    </source>
</evidence>
<dbReference type="AlphaFoldDB" id="A0A0C6FQP2"/>
<name>A0A0C6FQP2_9HYPH</name>
<geneLocation type="plasmid" evidence="2">
    <name>pMaq22A_1p DNA</name>
</geneLocation>
<gene>
    <name evidence="1" type="ORF">Maq22A_1p35780</name>
</gene>
<reference evidence="2" key="2">
    <citation type="submission" date="2015-01" db="EMBL/GenBank/DDBJ databases">
        <title>Complete genome sequence of Methylobacterium aquaticum strain 22A.</title>
        <authorList>
            <person name="Tani A."/>
            <person name="Ogura Y."/>
            <person name="Hayashi T."/>
        </authorList>
    </citation>
    <scope>NUCLEOTIDE SEQUENCE [LARGE SCALE GENOMIC DNA]</scope>
    <source>
        <strain evidence="2">MA-22A</strain>
        <plasmid evidence="2">Plasmid pMaq22A_1p DNA</plasmid>
    </source>
</reference>
<dbReference type="Proteomes" id="UP000061432">
    <property type="component" value="Plasmid pMaq22A_1p"/>
</dbReference>
<organism evidence="1 2">
    <name type="scientific">Methylobacterium aquaticum</name>
    <dbReference type="NCBI Taxonomy" id="270351"/>
    <lineage>
        <taxon>Bacteria</taxon>
        <taxon>Pseudomonadati</taxon>
        <taxon>Pseudomonadota</taxon>
        <taxon>Alphaproteobacteria</taxon>
        <taxon>Hyphomicrobiales</taxon>
        <taxon>Methylobacteriaceae</taxon>
        <taxon>Methylobacterium</taxon>
    </lineage>
</organism>
<dbReference type="KEGG" id="maqu:Maq22A_1p35780"/>
<proteinExistence type="predicted"/>
<reference evidence="1 2" key="1">
    <citation type="journal article" date="2015" name="Genome Announc.">
        <title>Complete Genome Sequence of Methylobacterium aquaticum Strain 22A, Isolated from Racomitrium japonicum Moss.</title>
        <authorList>
            <person name="Tani A."/>
            <person name="Ogura Y."/>
            <person name="Hayashi T."/>
            <person name="Kimbara K."/>
        </authorList>
    </citation>
    <scope>NUCLEOTIDE SEQUENCE [LARGE SCALE GENOMIC DNA]</scope>
    <source>
        <strain evidence="1 2">MA-22A</strain>
        <plasmid evidence="2">Plasmid pMaq22A_1p DNA</plasmid>
    </source>
</reference>
<evidence type="ECO:0000313" key="1">
    <source>
        <dbReference type="EMBL" id="BAQ49377.1"/>
    </source>
</evidence>
<sequence length="71" mass="7948">MAALADMFRGDLDGPFCVAMSVRNLRRNPKVGWVFPNTDSIVARPEMVDRIDDPGLSERFADAMVRSSRYG</sequence>
<protein>
    <submittedName>
        <fullName evidence="1">Uncharacterized protein</fullName>
    </submittedName>
</protein>